<proteinExistence type="predicted"/>
<organism evidence="6 7">
    <name type="scientific">Leptospirillum ferrodiazotrophum</name>
    <dbReference type="NCBI Taxonomy" id="412449"/>
    <lineage>
        <taxon>Bacteria</taxon>
        <taxon>Pseudomonadati</taxon>
        <taxon>Nitrospirota</taxon>
        <taxon>Nitrospiria</taxon>
        <taxon>Nitrospirales</taxon>
        <taxon>Nitrospiraceae</taxon>
        <taxon>Leptospirillum</taxon>
    </lineage>
</organism>
<evidence type="ECO:0000259" key="3">
    <source>
        <dbReference type="PROSITE" id="PS50113"/>
    </source>
</evidence>
<dbReference type="SMART" id="SM00052">
    <property type="entry name" value="EAL"/>
    <property type="match status" value="1"/>
</dbReference>
<feature type="region of interest" description="Disordered" evidence="1">
    <location>
        <begin position="1"/>
        <end position="25"/>
    </location>
</feature>
<dbReference type="InterPro" id="IPR029787">
    <property type="entry name" value="Nucleotide_cyclase"/>
</dbReference>
<dbReference type="Gene3D" id="3.30.70.270">
    <property type="match status" value="1"/>
</dbReference>
<evidence type="ECO:0000256" key="1">
    <source>
        <dbReference type="SAM" id="MobiDB-lite"/>
    </source>
</evidence>
<dbReference type="PANTHER" id="PTHR44757:SF2">
    <property type="entry name" value="BIOFILM ARCHITECTURE MAINTENANCE PROTEIN MBAA"/>
    <property type="match status" value="1"/>
</dbReference>
<dbReference type="PROSITE" id="PS50883">
    <property type="entry name" value="EAL"/>
    <property type="match status" value="1"/>
</dbReference>
<dbReference type="InterPro" id="IPR000700">
    <property type="entry name" value="PAS-assoc_C"/>
</dbReference>
<dbReference type="Pfam" id="PF00990">
    <property type="entry name" value="GGDEF"/>
    <property type="match status" value="1"/>
</dbReference>
<dbReference type="Pfam" id="PF13426">
    <property type="entry name" value="PAS_9"/>
    <property type="match status" value="1"/>
</dbReference>
<sequence length="855" mass="95005">MKNSPPRGSFPGSNPPRSPSDGRLDPETYLKALLDNVLAGVFLVTPNRGIRDVNRRGLFLFGYEAEELVGQSTRLLYPDEKEFLQVQNLYAKASGDTPTSLEDVPFVRKNGERIWADLSASRVRVGEEDLFVVTVLDVTERHHLQDEKQLALDERNTLIMALPDGVWLKDGNGAWRIVNPAGLALFGLSGRTDWIGKTERELARMNPPLAAAHLGCLTTDEEAWVRGSSTDATEPVVAPDGAIHLIESRKIPLFNEDGSRKSLVVIGRDVTERIRSEEVLRRYRHIFENAKEGILLMDESRKIVDVNPAFTATTGYTRDEAIGRNPNMLHSGRQDLRFYESMWASIDRDGFWEGEIWNRRKSGEAYCEWLGVTAIKKEERISGYIGIFSDITKRKEAEDRIVHMAFHDALTGLPNRRAFRERIGEVLERRSREPDLRFAVGILDLDGFKEVNDRMGHSAGDELLVLVSLRIKESLRSTGTLSRLGGDEFGLLLVGPDLEDVTFDRIVSALSEPFEIGGERVEISGSLGVTFSPPDRGDVDPLLSHADLALYRVKTREGNGWTPFQEEMEEALENRHRIKNELVRALSEKELVLHYQPQVDMVSGAVTGVEALVRWNHPKRGLLFPESFINVAEKSDLISSLGRSVMEEALAQQERWKTGGLDLRVSVNIGARHFLSDNFLADLDAALSRHCRKGICPVTLEIEVTETEALKDLSKAQKIIKRCLETGIVVSLDDFGTGQASLTSLQRLSVGEIKIDKGFVGKIQDSDKDRAIVSSLVVVGRMMGIDVVAEGIETEADGLLLIGMGCRVAQGYAIAKPMPAEAVPAWIADWTPFDSWKRGATPGDPARGISGEGRK</sequence>
<dbReference type="InterPro" id="IPR000014">
    <property type="entry name" value="PAS"/>
</dbReference>
<dbReference type="SMART" id="SM00086">
    <property type="entry name" value="PAC"/>
    <property type="match status" value="3"/>
</dbReference>
<dbReference type="SUPFAM" id="SSF141868">
    <property type="entry name" value="EAL domain-like"/>
    <property type="match status" value="1"/>
</dbReference>
<evidence type="ECO:0000259" key="4">
    <source>
        <dbReference type="PROSITE" id="PS50883"/>
    </source>
</evidence>
<dbReference type="InterPro" id="IPR000160">
    <property type="entry name" value="GGDEF_dom"/>
</dbReference>
<dbReference type="SMART" id="SM00091">
    <property type="entry name" value="PAS"/>
    <property type="match status" value="3"/>
</dbReference>
<dbReference type="EMBL" id="GG693873">
    <property type="protein sequence ID" value="EES52683.1"/>
    <property type="molecule type" value="Genomic_DNA"/>
</dbReference>
<dbReference type="NCBIfam" id="TIGR00254">
    <property type="entry name" value="GGDEF"/>
    <property type="match status" value="1"/>
</dbReference>
<evidence type="ECO:0000313" key="6">
    <source>
        <dbReference type="EMBL" id="EES52683.1"/>
    </source>
</evidence>
<dbReference type="AlphaFoldDB" id="C6HXD1"/>
<feature type="domain" description="PAS" evidence="2">
    <location>
        <begin position="26"/>
        <end position="85"/>
    </location>
</feature>
<feature type="domain" description="PAS" evidence="2">
    <location>
        <begin position="279"/>
        <end position="325"/>
    </location>
</feature>
<protein>
    <submittedName>
        <fullName evidence="6">Diguanylate cyclase/phosphodiesterase with PAS/PAC and GAF sensor(S)</fullName>
    </submittedName>
</protein>
<feature type="domain" description="PAC" evidence="3">
    <location>
        <begin position="100"/>
        <end position="150"/>
    </location>
</feature>
<dbReference type="Gene3D" id="3.30.450.20">
    <property type="entry name" value="PAS domain"/>
    <property type="match status" value="3"/>
</dbReference>
<dbReference type="SMART" id="SM00267">
    <property type="entry name" value="GGDEF"/>
    <property type="match status" value="1"/>
</dbReference>
<dbReference type="Pfam" id="PF00989">
    <property type="entry name" value="PAS"/>
    <property type="match status" value="1"/>
</dbReference>
<dbReference type="NCBIfam" id="TIGR00229">
    <property type="entry name" value="sensory_box"/>
    <property type="match status" value="3"/>
</dbReference>
<gene>
    <name evidence="6" type="ORF">UBAL3_92050053</name>
</gene>
<dbReference type="InterPro" id="IPR052155">
    <property type="entry name" value="Biofilm_reg_signaling"/>
</dbReference>
<feature type="domain" description="PAC" evidence="3">
    <location>
        <begin position="230"/>
        <end position="282"/>
    </location>
</feature>
<dbReference type="CDD" id="cd00130">
    <property type="entry name" value="PAS"/>
    <property type="match status" value="3"/>
</dbReference>
<dbReference type="PROSITE" id="PS50112">
    <property type="entry name" value="PAS"/>
    <property type="match status" value="2"/>
</dbReference>
<dbReference type="InterPro" id="IPR035919">
    <property type="entry name" value="EAL_sf"/>
</dbReference>
<dbReference type="PROSITE" id="PS50113">
    <property type="entry name" value="PAC"/>
    <property type="match status" value="3"/>
</dbReference>
<dbReference type="CDD" id="cd01948">
    <property type="entry name" value="EAL"/>
    <property type="match status" value="1"/>
</dbReference>
<evidence type="ECO:0000313" key="7">
    <source>
        <dbReference type="Proteomes" id="UP000009374"/>
    </source>
</evidence>
<keyword evidence="7" id="KW-1185">Reference proteome</keyword>
<dbReference type="Pfam" id="PF08448">
    <property type="entry name" value="PAS_4"/>
    <property type="match status" value="1"/>
</dbReference>
<dbReference type="Gene3D" id="3.20.20.450">
    <property type="entry name" value="EAL domain"/>
    <property type="match status" value="1"/>
</dbReference>
<name>C6HXD1_9BACT</name>
<dbReference type="SUPFAM" id="SSF55785">
    <property type="entry name" value="PYP-like sensor domain (PAS domain)"/>
    <property type="match status" value="3"/>
</dbReference>
<dbReference type="InterPro" id="IPR013656">
    <property type="entry name" value="PAS_4"/>
</dbReference>
<dbReference type="InterPro" id="IPR001633">
    <property type="entry name" value="EAL_dom"/>
</dbReference>
<dbReference type="PANTHER" id="PTHR44757">
    <property type="entry name" value="DIGUANYLATE CYCLASE DGCP"/>
    <property type="match status" value="1"/>
</dbReference>
<evidence type="ECO:0000259" key="2">
    <source>
        <dbReference type="PROSITE" id="PS50112"/>
    </source>
</evidence>
<dbReference type="InterPro" id="IPR035965">
    <property type="entry name" value="PAS-like_dom_sf"/>
</dbReference>
<feature type="domain" description="PAC" evidence="3">
    <location>
        <begin position="352"/>
        <end position="403"/>
    </location>
</feature>
<dbReference type="InterPro" id="IPR001610">
    <property type="entry name" value="PAC"/>
</dbReference>
<accession>C6HXD1</accession>
<dbReference type="Proteomes" id="UP000009374">
    <property type="component" value="Unassembled WGS sequence"/>
</dbReference>
<feature type="domain" description="GGDEF" evidence="5">
    <location>
        <begin position="436"/>
        <end position="566"/>
    </location>
</feature>
<dbReference type="InterPro" id="IPR043128">
    <property type="entry name" value="Rev_trsase/Diguanyl_cyclase"/>
</dbReference>
<dbReference type="CDD" id="cd01949">
    <property type="entry name" value="GGDEF"/>
    <property type="match status" value="1"/>
</dbReference>
<evidence type="ECO:0000259" key="5">
    <source>
        <dbReference type="PROSITE" id="PS50887"/>
    </source>
</evidence>
<dbReference type="PROSITE" id="PS50887">
    <property type="entry name" value="GGDEF"/>
    <property type="match status" value="1"/>
</dbReference>
<feature type="domain" description="EAL" evidence="4">
    <location>
        <begin position="575"/>
        <end position="831"/>
    </location>
</feature>
<reference evidence="6 7" key="1">
    <citation type="journal article" date="2009" name="Appl. Environ. Microbiol.">
        <title>Community genomic and proteomic analyses of chemoautotrophic iron-oxidizing "Leptospirillum rubarum" (Group II) and "Leptospirillum ferrodiazotrophum" (Group III) bacteria in acid mine drainage biofilms.</title>
        <authorList>
            <person name="Goltsman D.S."/>
            <person name="Denef V.J."/>
            <person name="Singer S.W."/>
            <person name="VerBerkmoes N.C."/>
            <person name="Lefsrud M."/>
            <person name="Mueller R.S."/>
            <person name="Dick G.J."/>
            <person name="Sun C.L."/>
            <person name="Wheeler K.E."/>
            <person name="Zemla A."/>
            <person name="Baker B.J."/>
            <person name="Hauser L."/>
            <person name="Land M."/>
            <person name="Shah M.B."/>
            <person name="Thelen M.P."/>
            <person name="Hettich R.L."/>
            <person name="Banfield J.F."/>
        </authorList>
    </citation>
    <scope>NUCLEOTIDE SEQUENCE [LARGE SCALE GENOMIC DNA]</scope>
</reference>
<dbReference type="Pfam" id="PF00563">
    <property type="entry name" value="EAL"/>
    <property type="match status" value="1"/>
</dbReference>
<dbReference type="SUPFAM" id="SSF55073">
    <property type="entry name" value="Nucleotide cyclase"/>
    <property type="match status" value="1"/>
</dbReference>
<dbReference type="InterPro" id="IPR013767">
    <property type="entry name" value="PAS_fold"/>
</dbReference>